<dbReference type="STRING" id="262898.GA0070564_102127"/>
<dbReference type="CDD" id="cd07043">
    <property type="entry name" value="STAS_anti-anti-sigma_factors"/>
    <property type="match status" value="1"/>
</dbReference>
<dbReference type="NCBIfam" id="TIGR00377">
    <property type="entry name" value="ant_ant_sig"/>
    <property type="match status" value="1"/>
</dbReference>
<dbReference type="InterPro" id="IPR036513">
    <property type="entry name" value="STAS_dom_sf"/>
</dbReference>
<feature type="domain" description="STAS" evidence="4">
    <location>
        <begin position="20"/>
        <end position="99"/>
    </location>
</feature>
<dbReference type="InterPro" id="IPR003658">
    <property type="entry name" value="Anti-sigma_ant"/>
</dbReference>
<organism evidence="5 6">
    <name type="scientific">Micromonospora mirobrigensis</name>
    <dbReference type="NCBI Taxonomy" id="262898"/>
    <lineage>
        <taxon>Bacteria</taxon>
        <taxon>Bacillati</taxon>
        <taxon>Actinomycetota</taxon>
        <taxon>Actinomycetes</taxon>
        <taxon>Micromonosporales</taxon>
        <taxon>Micromonosporaceae</taxon>
        <taxon>Micromonospora</taxon>
    </lineage>
</organism>
<dbReference type="PROSITE" id="PS50801">
    <property type="entry name" value="STAS"/>
    <property type="match status" value="1"/>
</dbReference>
<sequence length="126" mass="13180">MLNGDPTWQHRLLAEQDHTVLALSGEIDVNGAGQLLDLLLHATARSARVDVDLQAVEFIDSTVISALITAHRTALAAGRQLAVVNPTGHVARTLRITGVLAALSGDRENQSSTEAPAGDKGGSPSR</sequence>
<evidence type="ECO:0000259" key="4">
    <source>
        <dbReference type="PROSITE" id="PS50801"/>
    </source>
</evidence>
<dbReference type="InterPro" id="IPR058548">
    <property type="entry name" value="MlaB-like_STAS"/>
</dbReference>
<dbReference type="RefSeq" id="WP_176730596.1">
    <property type="nucleotide sequence ID" value="NZ_FMCX01000002.1"/>
</dbReference>
<evidence type="ECO:0000313" key="6">
    <source>
        <dbReference type="Proteomes" id="UP000199504"/>
    </source>
</evidence>
<keyword evidence="6" id="KW-1185">Reference proteome</keyword>
<evidence type="ECO:0000313" key="5">
    <source>
        <dbReference type="EMBL" id="SCE93253.1"/>
    </source>
</evidence>
<gene>
    <name evidence="5" type="ORF">GA0070564_102127</name>
</gene>
<name>A0A1C4WAP5_9ACTN</name>
<dbReference type="EMBL" id="FMCX01000002">
    <property type="protein sequence ID" value="SCE93253.1"/>
    <property type="molecule type" value="Genomic_DNA"/>
</dbReference>
<proteinExistence type="inferred from homology"/>
<dbReference type="Gene3D" id="3.30.750.24">
    <property type="entry name" value="STAS domain"/>
    <property type="match status" value="1"/>
</dbReference>
<dbReference type="AlphaFoldDB" id="A0A1C4WAP5"/>
<dbReference type="PANTHER" id="PTHR33495:SF2">
    <property type="entry name" value="ANTI-SIGMA FACTOR ANTAGONIST TM_1081-RELATED"/>
    <property type="match status" value="1"/>
</dbReference>
<evidence type="ECO:0000256" key="1">
    <source>
        <dbReference type="ARBA" id="ARBA00009013"/>
    </source>
</evidence>
<evidence type="ECO:0000256" key="2">
    <source>
        <dbReference type="RuleBase" id="RU003749"/>
    </source>
</evidence>
<comment type="similarity">
    <text evidence="1 2">Belongs to the anti-sigma-factor antagonist family.</text>
</comment>
<dbReference type="Proteomes" id="UP000199504">
    <property type="component" value="Unassembled WGS sequence"/>
</dbReference>
<protein>
    <recommendedName>
        <fullName evidence="2">Anti-sigma factor antagonist</fullName>
    </recommendedName>
</protein>
<accession>A0A1C4WAP5</accession>
<dbReference type="SUPFAM" id="SSF52091">
    <property type="entry name" value="SpoIIaa-like"/>
    <property type="match status" value="1"/>
</dbReference>
<dbReference type="Pfam" id="PF13466">
    <property type="entry name" value="STAS_2"/>
    <property type="match status" value="1"/>
</dbReference>
<reference evidence="6" key="1">
    <citation type="submission" date="2016-06" db="EMBL/GenBank/DDBJ databases">
        <authorList>
            <person name="Varghese N."/>
            <person name="Submissions Spin"/>
        </authorList>
    </citation>
    <scope>NUCLEOTIDE SEQUENCE [LARGE SCALE GENOMIC DNA]</scope>
    <source>
        <strain evidence="6">DSM 44830</strain>
    </source>
</reference>
<dbReference type="PANTHER" id="PTHR33495">
    <property type="entry name" value="ANTI-SIGMA FACTOR ANTAGONIST TM_1081-RELATED-RELATED"/>
    <property type="match status" value="1"/>
</dbReference>
<feature type="region of interest" description="Disordered" evidence="3">
    <location>
        <begin position="105"/>
        <end position="126"/>
    </location>
</feature>
<evidence type="ECO:0000256" key="3">
    <source>
        <dbReference type="SAM" id="MobiDB-lite"/>
    </source>
</evidence>
<dbReference type="GO" id="GO:0043856">
    <property type="term" value="F:anti-sigma factor antagonist activity"/>
    <property type="evidence" value="ECO:0007669"/>
    <property type="project" value="InterPro"/>
</dbReference>
<dbReference type="InterPro" id="IPR002645">
    <property type="entry name" value="STAS_dom"/>
</dbReference>